<dbReference type="Proteomes" id="UP001189429">
    <property type="component" value="Unassembled WGS sequence"/>
</dbReference>
<sequence>MQRLPAPGEAGQPRPQRARTGGGGHNGSGEQGSVRDELRAVQRLALSLDYQVRELGGVVFDTCLIVKAASLPSAMVEAGQTYNTEVSRQKKGHGLGAPFPHIVVAMLEAAQRLDLGEKDNAIVQDTCSECLKGQLNTAEIFGACKAKVTAQGKSEAQGKAVIKLAVKTTAAVPKSQAQGDVWHGVEIRAAVMGALKKEGAVFQVGPAPRADLARVVQQHVG</sequence>
<accession>A0ABN9TES5</accession>
<evidence type="ECO:0000256" key="1">
    <source>
        <dbReference type="SAM" id="MobiDB-lite"/>
    </source>
</evidence>
<evidence type="ECO:0000313" key="3">
    <source>
        <dbReference type="Proteomes" id="UP001189429"/>
    </source>
</evidence>
<gene>
    <name evidence="2" type="ORF">PCOR1329_LOCUS38377</name>
</gene>
<keyword evidence="3" id="KW-1185">Reference proteome</keyword>
<organism evidence="2 3">
    <name type="scientific">Prorocentrum cordatum</name>
    <dbReference type="NCBI Taxonomy" id="2364126"/>
    <lineage>
        <taxon>Eukaryota</taxon>
        <taxon>Sar</taxon>
        <taxon>Alveolata</taxon>
        <taxon>Dinophyceae</taxon>
        <taxon>Prorocentrales</taxon>
        <taxon>Prorocentraceae</taxon>
        <taxon>Prorocentrum</taxon>
    </lineage>
</organism>
<name>A0ABN9TES5_9DINO</name>
<proteinExistence type="predicted"/>
<feature type="compositionally biased region" description="Gly residues" evidence="1">
    <location>
        <begin position="20"/>
        <end position="30"/>
    </location>
</feature>
<feature type="region of interest" description="Disordered" evidence="1">
    <location>
        <begin position="1"/>
        <end position="35"/>
    </location>
</feature>
<evidence type="ECO:0000313" key="2">
    <source>
        <dbReference type="EMBL" id="CAK0844236.1"/>
    </source>
</evidence>
<reference evidence="2" key="1">
    <citation type="submission" date="2023-10" db="EMBL/GenBank/DDBJ databases">
        <authorList>
            <person name="Chen Y."/>
            <person name="Shah S."/>
            <person name="Dougan E. K."/>
            <person name="Thang M."/>
            <person name="Chan C."/>
        </authorList>
    </citation>
    <scope>NUCLEOTIDE SEQUENCE [LARGE SCALE GENOMIC DNA]</scope>
</reference>
<comment type="caution">
    <text evidence="2">The sequence shown here is derived from an EMBL/GenBank/DDBJ whole genome shotgun (WGS) entry which is preliminary data.</text>
</comment>
<dbReference type="EMBL" id="CAUYUJ010014647">
    <property type="protein sequence ID" value="CAK0844236.1"/>
    <property type="molecule type" value="Genomic_DNA"/>
</dbReference>
<protein>
    <submittedName>
        <fullName evidence="2">Uncharacterized protein</fullName>
    </submittedName>
</protein>